<dbReference type="Pfam" id="PF13202">
    <property type="entry name" value="EF-hand_5"/>
    <property type="match status" value="2"/>
</dbReference>
<dbReference type="InterPro" id="IPR011992">
    <property type="entry name" value="EF-hand-dom_pair"/>
</dbReference>
<dbReference type="Proteomes" id="UP000572377">
    <property type="component" value="Unassembled WGS sequence"/>
</dbReference>
<evidence type="ECO:0000313" key="4">
    <source>
        <dbReference type="EMBL" id="NNU81297.1"/>
    </source>
</evidence>
<dbReference type="PROSITE" id="PS50222">
    <property type="entry name" value="EF_HAND_2"/>
    <property type="match status" value="1"/>
</dbReference>
<feature type="domain" description="EF-hand" evidence="3">
    <location>
        <begin position="105"/>
        <end position="140"/>
    </location>
</feature>
<dbReference type="SUPFAM" id="SSF47473">
    <property type="entry name" value="EF-hand"/>
    <property type="match status" value="1"/>
</dbReference>
<comment type="caution">
    <text evidence="4">The sequence shown here is derived from an EMBL/GenBank/DDBJ whole genome shotgun (WGS) entry which is preliminary data.</text>
</comment>
<dbReference type="InterPro" id="IPR002048">
    <property type="entry name" value="EF_hand_dom"/>
</dbReference>
<feature type="region of interest" description="Disordered" evidence="1">
    <location>
        <begin position="31"/>
        <end position="52"/>
    </location>
</feature>
<keyword evidence="5" id="KW-1185">Reference proteome</keyword>
<reference evidence="4 5" key="1">
    <citation type="submission" date="2020-05" db="EMBL/GenBank/DDBJ databases">
        <title>Gimesia benthica sp. nov., a novel planctomycete isolated from a deep-sea water sample of the Northwest Indian Ocean.</title>
        <authorList>
            <person name="Wang J."/>
            <person name="Ruan C."/>
            <person name="Song L."/>
            <person name="Zhu Y."/>
            <person name="Li A."/>
            <person name="Zheng X."/>
            <person name="Wang L."/>
            <person name="Lu Z."/>
            <person name="Huang Y."/>
            <person name="Du W."/>
            <person name="Zhou Y."/>
            <person name="Huang L."/>
            <person name="Dai X."/>
        </authorList>
    </citation>
    <scope>NUCLEOTIDE SEQUENCE [LARGE SCALE GENOMIC DNA]</scope>
    <source>
        <strain evidence="4 5">YYQ-30</strain>
    </source>
</reference>
<evidence type="ECO:0000256" key="2">
    <source>
        <dbReference type="SAM" id="SignalP"/>
    </source>
</evidence>
<protein>
    <recommendedName>
        <fullName evidence="3">EF-hand domain-containing protein</fullName>
    </recommendedName>
</protein>
<feature type="signal peptide" evidence="2">
    <location>
        <begin position="1"/>
        <end position="25"/>
    </location>
</feature>
<dbReference type="EMBL" id="JABFBC010000002">
    <property type="protein sequence ID" value="NNU81297.1"/>
    <property type="molecule type" value="Genomic_DNA"/>
</dbReference>
<evidence type="ECO:0000256" key="1">
    <source>
        <dbReference type="SAM" id="MobiDB-lite"/>
    </source>
</evidence>
<sequence>MRKHRIGALLGATALTLAMVGIAVAQDRDGWRGGHGGGHAMGHHDGPRGAGRAGQRLIEAHDGNGDGSVSQEEIDTARADRLARFDTDGNGVLDLAEYEALWLDAMRERMVDRFQAHDDDGDGSVTVAEFGADTSGLVARFDRNGDGVLNAEDRAPRGERLGPRGGN</sequence>
<dbReference type="PROSITE" id="PS00018">
    <property type="entry name" value="EF_HAND_1"/>
    <property type="match status" value="1"/>
</dbReference>
<accession>A0A849L5A1</accession>
<feature type="chain" id="PRO_5032588089" description="EF-hand domain-containing protein" evidence="2">
    <location>
        <begin position="26"/>
        <end position="167"/>
    </location>
</feature>
<dbReference type="AlphaFoldDB" id="A0A849L5A1"/>
<keyword evidence="2" id="KW-0732">Signal</keyword>
<evidence type="ECO:0000313" key="5">
    <source>
        <dbReference type="Proteomes" id="UP000572377"/>
    </source>
</evidence>
<gene>
    <name evidence="4" type="ORF">HMH01_12700</name>
</gene>
<dbReference type="Gene3D" id="1.10.238.10">
    <property type="entry name" value="EF-hand"/>
    <property type="match status" value="2"/>
</dbReference>
<dbReference type="GO" id="GO:0005509">
    <property type="term" value="F:calcium ion binding"/>
    <property type="evidence" value="ECO:0007669"/>
    <property type="project" value="InterPro"/>
</dbReference>
<evidence type="ECO:0000259" key="3">
    <source>
        <dbReference type="PROSITE" id="PS50222"/>
    </source>
</evidence>
<proteinExistence type="predicted"/>
<dbReference type="RefSeq" id="WP_171326111.1">
    <property type="nucleotide sequence ID" value="NZ_JABFBC010000002.1"/>
</dbReference>
<name>A0A849L5A1_9RHOB</name>
<organism evidence="4 5">
    <name type="scientific">Halovulum dunhuangense</name>
    <dbReference type="NCBI Taxonomy" id="1505036"/>
    <lineage>
        <taxon>Bacteria</taxon>
        <taxon>Pseudomonadati</taxon>
        <taxon>Pseudomonadota</taxon>
        <taxon>Alphaproteobacteria</taxon>
        <taxon>Rhodobacterales</taxon>
        <taxon>Paracoccaceae</taxon>
        <taxon>Halovulum</taxon>
    </lineage>
</organism>
<feature type="region of interest" description="Disordered" evidence="1">
    <location>
        <begin position="143"/>
        <end position="167"/>
    </location>
</feature>
<dbReference type="InterPro" id="IPR018247">
    <property type="entry name" value="EF_Hand_1_Ca_BS"/>
</dbReference>